<keyword evidence="6" id="KW-1003">Cell membrane</keyword>
<feature type="domain" description="HAMP" evidence="26">
    <location>
        <begin position="165"/>
        <end position="217"/>
    </location>
</feature>
<protein>
    <recommendedName>
        <fullName evidence="21">Signal transduction histidine-protein kinase/phosphatase MprB</fullName>
        <ecNumber evidence="5">2.7.13.3</ecNumber>
    </recommendedName>
    <alternativeName>
        <fullName evidence="22">Mycobacterial persistence regulator B</fullName>
    </alternativeName>
</protein>
<sequence>MRRALVLVALACASAILVAVLVPLAVVTREVARRAALADAERSVTAVVGVIATADGRSAIARGLAEVVAVSGHAVSVYTPDGPVGAPRARGPQVDAARNGPLVEPVANGVVLLRPVRLGEETFVAEVFLAEEQLERGVGRVWAMLAAVVIAMVTGAVLLVDRLALGLVGSVRRLAMAAHRFGRGDLVERIDPTGPPELVDVALTFNLMAERITALLAVERSRAADLSHRLRTPLTALRIDVENLRGPGVDRVLRAARHLDEELDRMIRDASRPAATTAAGTSCDLAAVVAERTGFWSPLADDERRRHSVRCPDAPAPVPVAREDIAAVVDILIGNVFRHTQPGTEFRVTVHADGHRVTLAVDDAGPGFPDPSNAPRPSSGSTGLGLDIARRVVEATGGVVRLRRSPLGGAQVVLAFARAS</sequence>
<evidence type="ECO:0000256" key="13">
    <source>
        <dbReference type="ARBA" id="ARBA00022840"/>
    </source>
</evidence>
<feature type="transmembrane region" description="Helical" evidence="24">
    <location>
        <begin position="141"/>
        <end position="160"/>
    </location>
</feature>
<dbReference type="RefSeq" id="WP_184920043.1">
    <property type="nucleotide sequence ID" value="NZ_JACHMO010000001.1"/>
</dbReference>
<keyword evidence="8" id="KW-0808">Transferase</keyword>
<evidence type="ECO:0000256" key="3">
    <source>
        <dbReference type="ARBA" id="ARBA00001946"/>
    </source>
</evidence>
<keyword evidence="18" id="KW-0346">Stress response</keyword>
<dbReference type="GO" id="GO:0004721">
    <property type="term" value="F:phosphoprotein phosphatase activity"/>
    <property type="evidence" value="ECO:0007669"/>
    <property type="project" value="UniProtKB-KW"/>
</dbReference>
<dbReference type="EC" id="2.7.13.3" evidence="5"/>
<keyword evidence="9 24" id="KW-0812">Transmembrane</keyword>
<evidence type="ECO:0000256" key="6">
    <source>
        <dbReference type="ARBA" id="ARBA00022475"/>
    </source>
</evidence>
<evidence type="ECO:0000256" key="24">
    <source>
        <dbReference type="SAM" id="Phobius"/>
    </source>
</evidence>
<keyword evidence="28" id="KW-1185">Reference proteome</keyword>
<feature type="domain" description="Histidine kinase" evidence="25">
    <location>
        <begin position="225"/>
        <end position="420"/>
    </location>
</feature>
<dbReference type="InterPro" id="IPR005467">
    <property type="entry name" value="His_kinase_dom"/>
</dbReference>
<dbReference type="SUPFAM" id="SSF55874">
    <property type="entry name" value="ATPase domain of HSP90 chaperone/DNA topoisomerase II/histidine kinase"/>
    <property type="match status" value="1"/>
</dbReference>
<evidence type="ECO:0000256" key="2">
    <source>
        <dbReference type="ARBA" id="ARBA00001936"/>
    </source>
</evidence>
<comment type="cofactor">
    <cofactor evidence="3">
        <name>Mg(2+)</name>
        <dbReference type="ChEBI" id="CHEBI:18420"/>
    </cofactor>
</comment>
<keyword evidence="11 27" id="KW-0418">Kinase</keyword>
<evidence type="ECO:0000256" key="11">
    <source>
        <dbReference type="ARBA" id="ARBA00022777"/>
    </source>
</evidence>
<dbReference type="PANTHER" id="PTHR44936:SF9">
    <property type="entry name" value="SENSOR PROTEIN CREC"/>
    <property type="match status" value="1"/>
</dbReference>
<dbReference type="PRINTS" id="PR00344">
    <property type="entry name" value="BCTRLSENSOR"/>
</dbReference>
<dbReference type="InterPro" id="IPR036097">
    <property type="entry name" value="HisK_dim/P_sf"/>
</dbReference>
<evidence type="ECO:0000256" key="18">
    <source>
        <dbReference type="ARBA" id="ARBA00023016"/>
    </source>
</evidence>
<evidence type="ECO:0000256" key="15">
    <source>
        <dbReference type="ARBA" id="ARBA00022912"/>
    </source>
</evidence>
<keyword evidence="12" id="KW-0378">Hydrolase</keyword>
<dbReference type="InterPro" id="IPR003594">
    <property type="entry name" value="HATPase_dom"/>
</dbReference>
<evidence type="ECO:0000256" key="8">
    <source>
        <dbReference type="ARBA" id="ARBA00022679"/>
    </source>
</evidence>
<organism evidence="27 28">
    <name type="scientific">Saccharothrix ecbatanensis</name>
    <dbReference type="NCBI Taxonomy" id="1105145"/>
    <lineage>
        <taxon>Bacteria</taxon>
        <taxon>Bacillati</taxon>
        <taxon>Actinomycetota</taxon>
        <taxon>Actinomycetes</taxon>
        <taxon>Pseudonocardiales</taxon>
        <taxon>Pseudonocardiaceae</taxon>
        <taxon>Saccharothrix</taxon>
    </lineage>
</organism>
<evidence type="ECO:0000313" key="27">
    <source>
        <dbReference type="EMBL" id="MBB5802982.1"/>
    </source>
</evidence>
<dbReference type="PANTHER" id="PTHR44936">
    <property type="entry name" value="SENSOR PROTEIN CREC"/>
    <property type="match status" value="1"/>
</dbReference>
<evidence type="ECO:0000256" key="21">
    <source>
        <dbReference type="ARBA" id="ARBA00040454"/>
    </source>
</evidence>
<keyword evidence="7" id="KW-0597">Phosphoprotein</keyword>
<evidence type="ECO:0000256" key="9">
    <source>
        <dbReference type="ARBA" id="ARBA00022692"/>
    </source>
</evidence>
<dbReference type="Proteomes" id="UP000552097">
    <property type="component" value="Unassembled WGS sequence"/>
</dbReference>
<gene>
    <name evidence="27" type="ORF">F4560_002750</name>
</gene>
<dbReference type="GO" id="GO:0000155">
    <property type="term" value="F:phosphorelay sensor kinase activity"/>
    <property type="evidence" value="ECO:0007669"/>
    <property type="project" value="InterPro"/>
</dbReference>
<evidence type="ECO:0000259" key="25">
    <source>
        <dbReference type="PROSITE" id="PS50109"/>
    </source>
</evidence>
<dbReference type="Pfam" id="PF00672">
    <property type="entry name" value="HAMP"/>
    <property type="match status" value="1"/>
</dbReference>
<evidence type="ECO:0000256" key="19">
    <source>
        <dbReference type="ARBA" id="ARBA00023026"/>
    </source>
</evidence>
<comment type="caution">
    <text evidence="27">The sequence shown here is derived from an EMBL/GenBank/DDBJ whole genome shotgun (WGS) entry which is preliminary data.</text>
</comment>
<dbReference type="EMBL" id="JACHMO010000001">
    <property type="protein sequence ID" value="MBB5802982.1"/>
    <property type="molecule type" value="Genomic_DNA"/>
</dbReference>
<dbReference type="CDD" id="cd06225">
    <property type="entry name" value="HAMP"/>
    <property type="match status" value="1"/>
</dbReference>
<dbReference type="SUPFAM" id="SSF47384">
    <property type="entry name" value="Homodimeric domain of signal transducing histidine kinase"/>
    <property type="match status" value="1"/>
</dbReference>
<evidence type="ECO:0000256" key="5">
    <source>
        <dbReference type="ARBA" id="ARBA00012438"/>
    </source>
</evidence>
<evidence type="ECO:0000256" key="20">
    <source>
        <dbReference type="ARBA" id="ARBA00023211"/>
    </source>
</evidence>
<evidence type="ECO:0000256" key="7">
    <source>
        <dbReference type="ARBA" id="ARBA00022553"/>
    </source>
</evidence>
<comment type="catalytic activity">
    <reaction evidence="1">
        <text>ATP + protein L-histidine = ADP + protein N-phospho-L-histidine.</text>
        <dbReference type="EC" id="2.7.13.3"/>
    </reaction>
</comment>
<reference evidence="27 28" key="1">
    <citation type="submission" date="2020-08" db="EMBL/GenBank/DDBJ databases">
        <title>Sequencing the genomes of 1000 actinobacteria strains.</title>
        <authorList>
            <person name="Klenk H.-P."/>
        </authorList>
    </citation>
    <scope>NUCLEOTIDE SEQUENCE [LARGE SCALE GENOMIC DNA]</scope>
    <source>
        <strain evidence="27 28">DSM 45486</strain>
    </source>
</reference>
<proteinExistence type="predicted"/>
<dbReference type="InterPro" id="IPR003660">
    <property type="entry name" value="HAMP_dom"/>
</dbReference>
<dbReference type="Pfam" id="PF02518">
    <property type="entry name" value="HATPase_c"/>
    <property type="match status" value="1"/>
</dbReference>
<dbReference type="GO" id="GO:0005886">
    <property type="term" value="C:plasma membrane"/>
    <property type="evidence" value="ECO:0007669"/>
    <property type="project" value="UniProtKB-SubCell"/>
</dbReference>
<dbReference type="CDD" id="cd00082">
    <property type="entry name" value="HisKA"/>
    <property type="match status" value="1"/>
</dbReference>
<keyword evidence="16 24" id="KW-1133">Transmembrane helix</keyword>
<dbReference type="SMART" id="SM00387">
    <property type="entry name" value="HATPase_c"/>
    <property type="match status" value="1"/>
</dbReference>
<keyword evidence="14" id="KW-0460">Magnesium</keyword>
<evidence type="ECO:0000313" key="28">
    <source>
        <dbReference type="Proteomes" id="UP000552097"/>
    </source>
</evidence>
<accession>A0A7W9HIK2</accession>
<dbReference type="PROSITE" id="PS50885">
    <property type="entry name" value="HAMP"/>
    <property type="match status" value="1"/>
</dbReference>
<dbReference type="InterPro" id="IPR050980">
    <property type="entry name" value="2C_sensor_his_kinase"/>
</dbReference>
<evidence type="ECO:0000256" key="12">
    <source>
        <dbReference type="ARBA" id="ARBA00022801"/>
    </source>
</evidence>
<evidence type="ECO:0000256" key="17">
    <source>
        <dbReference type="ARBA" id="ARBA00023012"/>
    </source>
</evidence>
<dbReference type="PROSITE" id="PS50109">
    <property type="entry name" value="HIS_KIN"/>
    <property type="match status" value="1"/>
</dbReference>
<name>A0A7W9HIK2_9PSEU</name>
<dbReference type="Gene3D" id="3.30.565.10">
    <property type="entry name" value="Histidine kinase-like ATPase, C-terminal domain"/>
    <property type="match status" value="1"/>
</dbReference>
<evidence type="ECO:0000256" key="22">
    <source>
        <dbReference type="ARBA" id="ARBA00041776"/>
    </source>
</evidence>
<evidence type="ECO:0000256" key="1">
    <source>
        <dbReference type="ARBA" id="ARBA00000085"/>
    </source>
</evidence>
<evidence type="ECO:0000259" key="26">
    <source>
        <dbReference type="PROSITE" id="PS50885"/>
    </source>
</evidence>
<evidence type="ECO:0000256" key="14">
    <source>
        <dbReference type="ARBA" id="ARBA00022842"/>
    </source>
</evidence>
<dbReference type="InterPro" id="IPR036890">
    <property type="entry name" value="HATPase_C_sf"/>
</dbReference>
<evidence type="ECO:0000256" key="23">
    <source>
        <dbReference type="SAM" id="MobiDB-lite"/>
    </source>
</evidence>
<evidence type="ECO:0000256" key="10">
    <source>
        <dbReference type="ARBA" id="ARBA00022741"/>
    </source>
</evidence>
<evidence type="ECO:0000256" key="16">
    <source>
        <dbReference type="ARBA" id="ARBA00022989"/>
    </source>
</evidence>
<dbReference type="Gene3D" id="1.10.287.130">
    <property type="match status" value="1"/>
</dbReference>
<keyword evidence="10" id="KW-0547">Nucleotide-binding</keyword>
<keyword evidence="15" id="KW-0904">Protein phosphatase</keyword>
<evidence type="ECO:0000256" key="4">
    <source>
        <dbReference type="ARBA" id="ARBA00004651"/>
    </source>
</evidence>
<comment type="cofactor">
    <cofactor evidence="2">
        <name>Mn(2+)</name>
        <dbReference type="ChEBI" id="CHEBI:29035"/>
    </cofactor>
</comment>
<dbReference type="SMART" id="SM00304">
    <property type="entry name" value="HAMP"/>
    <property type="match status" value="1"/>
</dbReference>
<dbReference type="AlphaFoldDB" id="A0A7W9HIK2"/>
<keyword evidence="13" id="KW-0067">ATP-binding</keyword>
<feature type="region of interest" description="Disordered" evidence="23">
    <location>
        <begin position="364"/>
        <end position="385"/>
    </location>
</feature>
<dbReference type="InterPro" id="IPR003661">
    <property type="entry name" value="HisK_dim/P_dom"/>
</dbReference>
<keyword evidence="20" id="KW-0464">Manganese</keyword>
<keyword evidence="19" id="KW-0843">Virulence</keyword>
<dbReference type="GO" id="GO:0005524">
    <property type="term" value="F:ATP binding"/>
    <property type="evidence" value="ECO:0007669"/>
    <property type="project" value="UniProtKB-KW"/>
</dbReference>
<comment type="subcellular location">
    <subcellularLocation>
        <location evidence="4">Cell membrane</location>
        <topology evidence="4">Multi-pass membrane protein</topology>
    </subcellularLocation>
</comment>
<keyword evidence="24" id="KW-0472">Membrane</keyword>
<keyword evidence="17" id="KW-0902">Two-component regulatory system</keyword>
<dbReference type="InterPro" id="IPR004358">
    <property type="entry name" value="Sig_transdc_His_kin-like_C"/>
</dbReference>